<reference evidence="2" key="1">
    <citation type="submission" date="2018-05" db="EMBL/GenBank/DDBJ databases">
        <authorList>
            <person name="Lanie J.A."/>
            <person name="Ng W.-L."/>
            <person name="Kazmierczak K.M."/>
            <person name="Andrzejewski T.M."/>
            <person name="Davidsen T.M."/>
            <person name="Wayne K.J."/>
            <person name="Tettelin H."/>
            <person name="Glass J.I."/>
            <person name="Rusch D."/>
            <person name="Podicherti R."/>
            <person name="Tsui H.-C.T."/>
            <person name="Winkler M.E."/>
        </authorList>
    </citation>
    <scope>NUCLEOTIDE SEQUENCE</scope>
</reference>
<dbReference type="GO" id="GO:0046654">
    <property type="term" value="P:tetrahydrofolate biosynthetic process"/>
    <property type="evidence" value="ECO:0007669"/>
    <property type="project" value="TreeGrafter"/>
</dbReference>
<proteinExistence type="predicted"/>
<protein>
    <recommendedName>
        <fullName evidence="1">Pterin-binding domain-containing protein</fullName>
    </recommendedName>
</protein>
<dbReference type="SUPFAM" id="SSF51717">
    <property type="entry name" value="Dihydropteroate synthetase-like"/>
    <property type="match status" value="1"/>
</dbReference>
<gene>
    <name evidence="2" type="ORF">METZ01_LOCUS401635</name>
</gene>
<accession>A0A382VS66</accession>
<evidence type="ECO:0000259" key="1">
    <source>
        <dbReference type="PROSITE" id="PS50972"/>
    </source>
</evidence>
<sequence>MGICNITKDSFSDGGLNYQKKDALKNIKLMLKNGASIIDIGAESARPGSDPISYKEEIKRLDPIL</sequence>
<feature type="domain" description="Pterin-binding" evidence="1">
    <location>
        <begin position="1"/>
        <end position="65"/>
    </location>
</feature>
<name>A0A382VS66_9ZZZZ</name>
<feature type="non-terminal residue" evidence="2">
    <location>
        <position position="1"/>
    </location>
</feature>
<dbReference type="InterPro" id="IPR011005">
    <property type="entry name" value="Dihydropteroate_synth-like_sf"/>
</dbReference>
<organism evidence="2">
    <name type="scientific">marine metagenome</name>
    <dbReference type="NCBI Taxonomy" id="408172"/>
    <lineage>
        <taxon>unclassified sequences</taxon>
        <taxon>metagenomes</taxon>
        <taxon>ecological metagenomes</taxon>
    </lineage>
</organism>
<dbReference type="PROSITE" id="PS50972">
    <property type="entry name" value="PTERIN_BINDING"/>
    <property type="match status" value="1"/>
</dbReference>
<dbReference type="Gene3D" id="3.20.20.20">
    <property type="entry name" value="Dihydropteroate synthase-like"/>
    <property type="match status" value="1"/>
</dbReference>
<dbReference type="Pfam" id="PF00809">
    <property type="entry name" value="Pterin_bind"/>
    <property type="match status" value="1"/>
</dbReference>
<dbReference type="InterPro" id="IPR045031">
    <property type="entry name" value="DHP_synth-like"/>
</dbReference>
<dbReference type="PANTHER" id="PTHR20941:SF1">
    <property type="entry name" value="FOLIC ACID SYNTHESIS PROTEIN FOL1"/>
    <property type="match status" value="1"/>
</dbReference>
<dbReference type="InterPro" id="IPR000489">
    <property type="entry name" value="Pterin-binding_dom"/>
</dbReference>
<dbReference type="AlphaFoldDB" id="A0A382VS66"/>
<feature type="non-terminal residue" evidence="2">
    <location>
        <position position="65"/>
    </location>
</feature>
<dbReference type="GO" id="GO:0004156">
    <property type="term" value="F:dihydropteroate synthase activity"/>
    <property type="evidence" value="ECO:0007669"/>
    <property type="project" value="TreeGrafter"/>
</dbReference>
<dbReference type="EMBL" id="UINC01153840">
    <property type="protein sequence ID" value="SVD48781.1"/>
    <property type="molecule type" value="Genomic_DNA"/>
</dbReference>
<evidence type="ECO:0000313" key="2">
    <source>
        <dbReference type="EMBL" id="SVD48781.1"/>
    </source>
</evidence>
<dbReference type="PROSITE" id="PS00793">
    <property type="entry name" value="DHPS_2"/>
    <property type="match status" value="1"/>
</dbReference>
<dbReference type="PANTHER" id="PTHR20941">
    <property type="entry name" value="FOLATE SYNTHESIS PROTEINS"/>
    <property type="match status" value="1"/>
</dbReference>
<dbReference type="GO" id="GO:0005829">
    <property type="term" value="C:cytosol"/>
    <property type="evidence" value="ECO:0007669"/>
    <property type="project" value="TreeGrafter"/>
</dbReference>